<protein>
    <submittedName>
        <fullName evidence="2">Replication initiator protein</fullName>
    </submittedName>
</protein>
<dbReference type="Pfam" id="PF23343">
    <property type="entry name" value="REP_ORF2-G2P"/>
    <property type="match status" value="1"/>
</dbReference>
<sequence>MLESPFYAQRKDYSWLFRRIRNKGVVISKHEYDSFILPGDRADFQKIPCGKCIGCRLAYSRQWADRIMLESTLYREEDCYFFTVTYDDAHLPPLQRCIDKRTGEIFYFFPLLKRDLQLFLKNLRTRYYRLYGVRLNLRYFACGEFGDKTNRPHFHLCVMNLPLFDLRVSEMFCQKRDGRKIGVLYESDFINSCWMDSKSKTCKGGIAIGRLTWASAAYVARYIFKKQLGKSRGMPEFVFQDAHTGSDLKFQDQFTCMSLKPGIGALYFDLHKLDIVFSDQVPVHTKSGVQMHKPPRYFDSKTKELYPDIFDDIKAERRFVAISARLMELEQISLTEDEYLLQQEEIKMRSLRKLVRSSC</sequence>
<dbReference type="InterPro" id="IPR056906">
    <property type="entry name" value="ORF2/G2P_dom"/>
</dbReference>
<feature type="domain" description="Replication-associated protein ORF2/G2P" evidence="1">
    <location>
        <begin position="80"/>
        <end position="226"/>
    </location>
</feature>
<proteinExistence type="predicted"/>
<organism evidence="2">
    <name type="scientific">Sigmofec virus UA08Rod_6120</name>
    <dbReference type="NCBI Taxonomy" id="2929453"/>
    <lineage>
        <taxon>Viruses</taxon>
        <taxon>Monodnaviria</taxon>
        <taxon>Sangervirae</taxon>
        <taxon>Phixviricota</taxon>
        <taxon>Malgrandaviricetes</taxon>
        <taxon>Petitvirales</taxon>
        <taxon>Microviridae</taxon>
    </lineage>
</organism>
<evidence type="ECO:0000259" key="1">
    <source>
        <dbReference type="Pfam" id="PF23343"/>
    </source>
</evidence>
<accession>A0A976N0Q1</accession>
<dbReference type="EMBL" id="OM869518">
    <property type="protein sequence ID" value="UPW40921.1"/>
    <property type="molecule type" value="Genomic_DNA"/>
</dbReference>
<name>A0A976N0Q1_9VIRU</name>
<evidence type="ECO:0000313" key="2">
    <source>
        <dbReference type="EMBL" id="UPW40921.1"/>
    </source>
</evidence>
<reference evidence="2" key="1">
    <citation type="submission" date="2022-02" db="EMBL/GenBank/DDBJ databases">
        <title>Towards deciphering the DNA virus diversity associated with rodent species in the families Cricetidae and Heteromyidae.</title>
        <authorList>
            <person name="Lund M."/>
            <person name="Larsen B.B."/>
            <person name="Gryseels S."/>
            <person name="Kraberger S."/>
            <person name="Rowsey D.M."/>
            <person name="Steger L."/>
            <person name="Yule K.M."/>
            <person name="Upham N.S."/>
            <person name="Worobey M."/>
            <person name="Van Doorslaer K."/>
            <person name="Varsani A."/>
        </authorList>
    </citation>
    <scope>NUCLEOTIDE SEQUENCE</scope>
    <source>
        <strain evidence="2">UA08Rod_6120</strain>
    </source>
</reference>